<reference evidence="2 3" key="1">
    <citation type="submission" date="2015-08" db="EMBL/GenBank/DDBJ databases">
        <title>Ancestral chromatin configuration constrains chromatin evolution on differentiating sex chromosomes in Drosophila.</title>
        <authorList>
            <person name="Zhou Q."/>
            <person name="Bachtrog D."/>
        </authorList>
    </citation>
    <scope>NUCLEOTIDE SEQUENCE [LARGE SCALE GENOMIC DNA]</scope>
    <source>
        <tissue evidence="2">Whole larvae</tissue>
    </source>
</reference>
<dbReference type="STRING" id="30019.A0A0M3QY29"/>
<gene>
    <name evidence="2" type="ORF">Dbus_chr3Rg1659</name>
</gene>
<dbReference type="AlphaFoldDB" id="A0A0M3QY29"/>
<accession>A0A0M3QY29</accession>
<feature type="region of interest" description="Disordered" evidence="1">
    <location>
        <begin position="1"/>
        <end position="87"/>
    </location>
</feature>
<dbReference type="OMA" id="CPNTPQY"/>
<protein>
    <submittedName>
        <fullName evidence="2">CG6912</fullName>
    </submittedName>
</protein>
<keyword evidence="3" id="KW-1185">Reference proteome</keyword>
<organism evidence="2 3">
    <name type="scientific">Drosophila busckii</name>
    <name type="common">Fruit fly</name>
    <dbReference type="NCBI Taxonomy" id="30019"/>
    <lineage>
        <taxon>Eukaryota</taxon>
        <taxon>Metazoa</taxon>
        <taxon>Ecdysozoa</taxon>
        <taxon>Arthropoda</taxon>
        <taxon>Hexapoda</taxon>
        <taxon>Insecta</taxon>
        <taxon>Pterygota</taxon>
        <taxon>Neoptera</taxon>
        <taxon>Endopterygota</taxon>
        <taxon>Diptera</taxon>
        <taxon>Brachycera</taxon>
        <taxon>Muscomorpha</taxon>
        <taxon>Ephydroidea</taxon>
        <taxon>Drosophilidae</taxon>
        <taxon>Drosophila</taxon>
    </lineage>
</organism>
<evidence type="ECO:0000313" key="3">
    <source>
        <dbReference type="Proteomes" id="UP000494163"/>
    </source>
</evidence>
<dbReference type="Proteomes" id="UP000494163">
    <property type="component" value="Chromosome 3R"/>
</dbReference>
<evidence type="ECO:0000256" key="1">
    <source>
        <dbReference type="SAM" id="MobiDB-lite"/>
    </source>
</evidence>
<dbReference type="EMBL" id="CP012526">
    <property type="protein sequence ID" value="ALC46909.1"/>
    <property type="molecule type" value="Genomic_DNA"/>
</dbReference>
<name>A0A0M3QY29_DROBS</name>
<evidence type="ECO:0000313" key="2">
    <source>
        <dbReference type="EMBL" id="ALC46909.1"/>
    </source>
</evidence>
<feature type="non-terminal residue" evidence="2">
    <location>
        <position position="1"/>
    </location>
</feature>
<feature type="compositionally biased region" description="Pro residues" evidence="1">
    <location>
        <begin position="1"/>
        <end position="10"/>
    </location>
</feature>
<sequence length="330" mass="35303">NPCPNQPVTPYPNLVPQSTPATSVETTPNPNLVPQSTPETATDTQTSQPDAELVPQSTPPGATTESTAMSPTTVATTNEPRPEPITQCPKGTILVGGKCHLVYCGVYELSDEHCARLQCPAGTIWTGQKCARPAPIEIEPIHLERTITVVNDKNEPNLVLNNVHNLVINASISLTPAESEYEDESEEAAAEPAAKCCTVLGPRTCRYDAQSSRWQCFNRKQNQCGDFCSAPKVMLIPATVTTWSYNNAQMLVMPPPPNNVVTGINNSSYDCSGCAAGALMSCSPYCYNSACSSPYCAYYAQAQFCQTQAVGSVGCCPEDGWPVSSSEPKD</sequence>
<dbReference type="OrthoDB" id="7250310at2759"/>
<proteinExistence type="predicted"/>
<feature type="compositionally biased region" description="Polar residues" evidence="1">
    <location>
        <begin position="15"/>
        <end position="79"/>
    </location>
</feature>